<dbReference type="AlphaFoldDB" id="A0A010ZXX8"/>
<dbReference type="RefSeq" id="WP_157017741.1">
    <property type="nucleotide sequence ID" value="NZ_KK073874.1"/>
</dbReference>
<sequence length="229" mass="24397">MIRVRARIFALLATAVGMLAVLAPSAAAAAEDEPPLSATRQPSQFNWADATIDLPWTAAVLKDGTTCPGGRINFTPSEENPAYGQATANGMTYHITLREFGNVSGTTGLSSPEAIVSIGCGYTSGTSTIAASYEYLFYFKWSGSGNSSKGAFYPKVRDFITSSDSSGSSRYLVQLIDGTGPVDGQPGKVTVRHFLYQVGTHTRTFTWTDEGFVANTPLIRYPEADTAPV</sequence>
<dbReference type="HOGENOM" id="CLU_1169118_0_0_11"/>
<proteinExistence type="predicted"/>
<evidence type="ECO:0000256" key="1">
    <source>
        <dbReference type="SAM" id="SignalP"/>
    </source>
</evidence>
<keyword evidence="3" id="KW-1185">Reference proteome</keyword>
<feature type="signal peptide" evidence="1">
    <location>
        <begin position="1"/>
        <end position="29"/>
    </location>
</feature>
<reference evidence="2 3" key="1">
    <citation type="submission" date="2013-07" db="EMBL/GenBank/DDBJ databases">
        <authorList>
            <consortium name="DOE Joint Genome Institute"/>
            <person name="Eisen J."/>
            <person name="Huntemann M."/>
            <person name="Han J."/>
            <person name="Chen A."/>
            <person name="Kyrpides N."/>
            <person name="Mavromatis K."/>
            <person name="Markowitz V."/>
            <person name="Palaniappan K."/>
            <person name="Ivanova N."/>
            <person name="Schaumberg A."/>
            <person name="Pati A."/>
            <person name="Liolios K."/>
            <person name="Nordberg H.P."/>
            <person name="Cantor M.N."/>
            <person name="Hua S.X."/>
            <person name="Woyke T."/>
        </authorList>
    </citation>
    <scope>NUCLEOTIDE SEQUENCE [LARGE SCALE GENOMIC DNA]</scope>
    <source>
        <strain evidence="2 3">DSM 44712</strain>
    </source>
</reference>
<gene>
    <name evidence="2" type="ORF">CryarDRAFT_3209</name>
</gene>
<dbReference type="EMBL" id="JFBT01000001">
    <property type="protein sequence ID" value="EXG82072.1"/>
    <property type="molecule type" value="Genomic_DNA"/>
</dbReference>
<feature type="chain" id="PRO_5001459212" evidence="1">
    <location>
        <begin position="30"/>
        <end position="229"/>
    </location>
</feature>
<organism evidence="2 3">
    <name type="scientific">Cryptosporangium arvum DSM 44712</name>
    <dbReference type="NCBI Taxonomy" id="927661"/>
    <lineage>
        <taxon>Bacteria</taxon>
        <taxon>Bacillati</taxon>
        <taxon>Actinomycetota</taxon>
        <taxon>Actinomycetes</taxon>
        <taxon>Cryptosporangiales</taxon>
        <taxon>Cryptosporangiaceae</taxon>
        <taxon>Cryptosporangium</taxon>
    </lineage>
</organism>
<evidence type="ECO:0000313" key="2">
    <source>
        <dbReference type="EMBL" id="EXG82072.1"/>
    </source>
</evidence>
<keyword evidence="1" id="KW-0732">Signal</keyword>
<protein>
    <submittedName>
        <fullName evidence="2">Uncharacterized protein</fullName>
    </submittedName>
</protein>
<accession>A0A010ZXX8</accession>
<dbReference type="Proteomes" id="UP000021053">
    <property type="component" value="Unassembled WGS sequence"/>
</dbReference>
<comment type="caution">
    <text evidence="2">The sequence shown here is derived from an EMBL/GenBank/DDBJ whole genome shotgun (WGS) entry which is preliminary data.</text>
</comment>
<evidence type="ECO:0000313" key="3">
    <source>
        <dbReference type="Proteomes" id="UP000021053"/>
    </source>
</evidence>
<name>A0A010ZXX8_9ACTN</name>
<dbReference type="OrthoDB" id="9838385at2"/>